<evidence type="ECO:0008006" key="4">
    <source>
        <dbReference type="Google" id="ProtNLM"/>
    </source>
</evidence>
<name>A0A4U6SYU7_SETVI</name>
<protein>
    <recommendedName>
        <fullName evidence="4">Secreted protein</fullName>
    </recommendedName>
</protein>
<evidence type="ECO:0000256" key="1">
    <source>
        <dbReference type="SAM" id="SignalP"/>
    </source>
</evidence>
<dbReference type="Gramene" id="TKV94210">
    <property type="protein sequence ID" value="TKV94210"/>
    <property type="gene ID" value="SEVIR_9G278466v2"/>
</dbReference>
<dbReference type="EMBL" id="CM016560">
    <property type="protein sequence ID" value="TKV94210.1"/>
    <property type="molecule type" value="Genomic_DNA"/>
</dbReference>
<dbReference type="AlphaFoldDB" id="A0A4U6SYU7"/>
<feature type="signal peptide" evidence="1">
    <location>
        <begin position="1"/>
        <end position="27"/>
    </location>
</feature>
<evidence type="ECO:0000313" key="3">
    <source>
        <dbReference type="Proteomes" id="UP000298652"/>
    </source>
</evidence>
<gene>
    <name evidence="2" type="ORF">SEVIR_9G278466v2</name>
</gene>
<proteinExistence type="predicted"/>
<accession>A0A4U6SYU7</accession>
<organism evidence="2 3">
    <name type="scientific">Setaria viridis</name>
    <name type="common">Green bristlegrass</name>
    <name type="synonym">Setaria italica subsp. viridis</name>
    <dbReference type="NCBI Taxonomy" id="4556"/>
    <lineage>
        <taxon>Eukaryota</taxon>
        <taxon>Viridiplantae</taxon>
        <taxon>Streptophyta</taxon>
        <taxon>Embryophyta</taxon>
        <taxon>Tracheophyta</taxon>
        <taxon>Spermatophyta</taxon>
        <taxon>Magnoliopsida</taxon>
        <taxon>Liliopsida</taxon>
        <taxon>Poales</taxon>
        <taxon>Poaceae</taxon>
        <taxon>PACMAD clade</taxon>
        <taxon>Panicoideae</taxon>
        <taxon>Panicodae</taxon>
        <taxon>Paniceae</taxon>
        <taxon>Cenchrinae</taxon>
        <taxon>Setaria</taxon>
    </lineage>
</organism>
<sequence length="105" mass="11659">MARKIRISKSVSCFASLLSRLVCSSLSVSPPRPRVLAAIPEPHLRTRRPRGVLVPRNFFRLMNLKSILDSDSYSFSSMWGIRLVAAATDEPLLCMSVGNLSRQNG</sequence>
<dbReference type="Proteomes" id="UP000298652">
    <property type="component" value="Chromosome 9"/>
</dbReference>
<evidence type="ECO:0000313" key="2">
    <source>
        <dbReference type="EMBL" id="TKV94210.1"/>
    </source>
</evidence>
<feature type="chain" id="PRO_5020463092" description="Secreted protein" evidence="1">
    <location>
        <begin position="28"/>
        <end position="105"/>
    </location>
</feature>
<reference evidence="2" key="1">
    <citation type="submission" date="2019-03" db="EMBL/GenBank/DDBJ databases">
        <title>WGS assembly of Setaria viridis.</title>
        <authorList>
            <person name="Huang P."/>
            <person name="Jenkins J."/>
            <person name="Grimwood J."/>
            <person name="Barry K."/>
            <person name="Healey A."/>
            <person name="Mamidi S."/>
            <person name="Sreedasyam A."/>
            <person name="Shu S."/>
            <person name="Feldman M."/>
            <person name="Wu J."/>
            <person name="Yu Y."/>
            <person name="Chen C."/>
            <person name="Johnson J."/>
            <person name="Rokhsar D."/>
            <person name="Baxter I."/>
            <person name="Schmutz J."/>
            <person name="Brutnell T."/>
            <person name="Kellogg E."/>
        </authorList>
    </citation>
    <scope>NUCLEOTIDE SEQUENCE [LARGE SCALE GENOMIC DNA]</scope>
</reference>
<keyword evidence="3" id="KW-1185">Reference proteome</keyword>
<keyword evidence="1" id="KW-0732">Signal</keyword>